<dbReference type="STRING" id="227084.SAMN05421855_103461"/>
<keyword evidence="2" id="KW-1185">Reference proteome</keyword>
<dbReference type="EMBL" id="FNBA01000003">
    <property type="protein sequence ID" value="SDE94126.1"/>
    <property type="molecule type" value="Genomic_DNA"/>
</dbReference>
<organism evidence="1 2">
    <name type="scientific">Ulvibacter litoralis</name>
    <dbReference type="NCBI Taxonomy" id="227084"/>
    <lineage>
        <taxon>Bacteria</taxon>
        <taxon>Pseudomonadati</taxon>
        <taxon>Bacteroidota</taxon>
        <taxon>Flavobacteriia</taxon>
        <taxon>Flavobacteriales</taxon>
        <taxon>Flavobacteriaceae</taxon>
        <taxon>Ulvibacter</taxon>
    </lineage>
</organism>
<name>A0A1G7H126_9FLAO</name>
<dbReference type="AlphaFoldDB" id="A0A1G7H126"/>
<accession>A0A1G7H126</accession>
<dbReference type="Proteomes" id="UP000199321">
    <property type="component" value="Unassembled WGS sequence"/>
</dbReference>
<proteinExistence type="predicted"/>
<evidence type="ECO:0000313" key="1">
    <source>
        <dbReference type="EMBL" id="SDE94126.1"/>
    </source>
</evidence>
<sequence>MTNKFTYFLLVILFSFKGYTQERLHLNFHNFQIMENTKNNTFQILNNGKVMFDELKYVGHAESSLQVLNNENEIFYLNDKLETVSYPEKRQLFYCGTVDHYSVEIMDKKDYYLIKKTIDPIDSRETILTEIIDSISKKNINDICFLNGKKSIEYDDNFYFPETLIIESKNKKFGIKTSNKTEFYEEIDYDNPFKLKIKKNGLWGYLNITKIKYKTLNNFVFNLASFELENGQKGYIDTNGKEYF</sequence>
<protein>
    <recommendedName>
        <fullName evidence="3">WG containing repeat-containing protein</fullName>
    </recommendedName>
</protein>
<reference evidence="1 2" key="1">
    <citation type="submission" date="2016-10" db="EMBL/GenBank/DDBJ databases">
        <authorList>
            <person name="de Groot N.N."/>
        </authorList>
    </citation>
    <scope>NUCLEOTIDE SEQUENCE [LARGE SCALE GENOMIC DNA]</scope>
    <source>
        <strain evidence="1 2">DSM 16195</strain>
    </source>
</reference>
<gene>
    <name evidence="1" type="ORF">SAMN05421855_103461</name>
</gene>
<evidence type="ECO:0008006" key="3">
    <source>
        <dbReference type="Google" id="ProtNLM"/>
    </source>
</evidence>
<evidence type="ECO:0000313" key="2">
    <source>
        <dbReference type="Proteomes" id="UP000199321"/>
    </source>
</evidence>